<evidence type="ECO:0000256" key="2">
    <source>
        <dbReference type="SAM" id="Phobius"/>
    </source>
</evidence>
<evidence type="ECO:0000256" key="1">
    <source>
        <dbReference type="SAM" id="MobiDB-lite"/>
    </source>
</evidence>
<organism evidence="3 4">
    <name type="scientific">Brevibacterium casei</name>
    <dbReference type="NCBI Taxonomy" id="33889"/>
    <lineage>
        <taxon>Bacteria</taxon>
        <taxon>Bacillati</taxon>
        <taxon>Actinomycetota</taxon>
        <taxon>Actinomycetes</taxon>
        <taxon>Micrococcales</taxon>
        <taxon>Brevibacteriaceae</taxon>
        <taxon>Brevibacterium</taxon>
    </lineage>
</organism>
<keyword evidence="2" id="KW-1133">Transmembrane helix</keyword>
<feature type="region of interest" description="Disordered" evidence="1">
    <location>
        <begin position="202"/>
        <end position="225"/>
    </location>
</feature>
<sequence>MKRSTKALATGAAIAAGPNGMRRLLGVALILALVVVLGVTMLAVIGKNAGGHDEPYPCAPAVTTVKFTPDDTPSQVRMMVEEALTAEGRSPKIVDYGDGERPDLVVSWWPTRGPNPPQLQGRALRLESEPTVESVTVALKARLASCEDDSPTSATEAPVPAAPGPQAVTWSSPVTLFGGAIALWWLAGPWMVRGAVKAFSTVRPRRAHREERQHGGAPEMKEVSR</sequence>
<keyword evidence="2" id="KW-0812">Transmembrane</keyword>
<feature type="compositionally biased region" description="Basic and acidic residues" evidence="1">
    <location>
        <begin position="208"/>
        <end position="225"/>
    </location>
</feature>
<reference evidence="3 4" key="1">
    <citation type="submission" date="2019-02" db="EMBL/GenBank/DDBJ databases">
        <authorList>
            <consortium name="Pathogen Informatics"/>
        </authorList>
    </citation>
    <scope>NUCLEOTIDE SEQUENCE [LARGE SCALE GENOMIC DNA]</scope>
    <source>
        <strain evidence="3 4">3012STDY7078520</strain>
    </source>
</reference>
<feature type="transmembrane region" description="Helical" evidence="2">
    <location>
        <begin position="24"/>
        <end position="45"/>
    </location>
</feature>
<dbReference type="AlphaFoldDB" id="A0A449D2H5"/>
<evidence type="ECO:0000313" key="3">
    <source>
        <dbReference type="EMBL" id="VEW11642.1"/>
    </source>
</evidence>
<accession>A0A449D2H5</accession>
<protein>
    <submittedName>
        <fullName evidence="3">Uncharacterized protein</fullName>
    </submittedName>
</protein>
<feature type="transmembrane region" description="Helical" evidence="2">
    <location>
        <begin position="174"/>
        <end position="196"/>
    </location>
</feature>
<gene>
    <name evidence="3" type="ORF">NCTC12391_00813</name>
</gene>
<dbReference type="Proteomes" id="UP000386281">
    <property type="component" value="Unassembled WGS sequence"/>
</dbReference>
<keyword evidence="2" id="KW-0472">Membrane</keyword>
<name>A0A449D2H5_9MICO</name>
<evidence type="ECO:0000313" key="4">
    <source>
        <dbReference type="Proteomes" id="UP000386281"/>
    </source>
</evidence>
<dbReference type="EMBL" id="CAACXN010000014">
    <property type="protein sequence ID" value="VEW11642.1"/>
    <property type="molecule type" value="Genomic_DNA"/>
</dbReference>
<proteinExistence type="predicted"/>
<feature type="region of interest" description="Disordered" evidence="1">
    <location>
        <begin position="147"/>
        <end position="166"/>
    </location>
</feature>